<name>A0A327KN26_9BRAD</name>
<dbReference type="OrthoDB" id="9789501at2"/>
<dbReference type="Pfam" id="PF08808">
    <property type="entry name" value="RES"/>
    <property type="match status" value="1"/>
</dbReference>
<protein>
    <recommendedName>
        <fullName evidence="1">RES domain-containing protein</fullName>
    </recommendedName>
</protein>
<accession>A0A327KN26</accession>
<dbReference type="EMBL" id="NPEX01000293">
    <property type="protein sequence ID" value="RAI39376.1"/>
    <property type="molecule type" value="Genomic_DNA"/>
</dbReference>
<sequence>MILWRLSGVRHARAFDGGYGLAFDGRWNTAGHAVTYCATSPALCVLEKLVHVADPALLPDLVMLRYEAPDDLDADSVALSELPPGWRREETSTQQRGDRWHDARGTPLLRVPSAVVPLDGSPDLTVLINHGHPDAARIMLLSADPFVLDVRLL</sequence>
<reference evidence="2 3" key="1">
    <citation type="submission" date="2017-07" db="EMBL/GenBank/DDBJ databases">
        <title>Draft Genome Sequences of Select Purple Nonsulfur Bacteria.</title>
        <authorList>
            <person name="Lasarre B."/>
            <person name="Mckinlay J.B."/>
        </authorList>
    </citation>
    <scope>NUCLEOTIDE SEQUENCE [LARGE SCALE GENOMIC DNA]</scope>
    <source>
        <strain evidence="2 3">DSM 5909</strain>
    </source>
</reference>
<dbReference type="AlphaFoldDB" id="A0A327KN26"/>
<proteinExistence type="predicted"/>
<dbReference type="Proteomes" id="UP000249130">
    <property type="component" value="Unassembled WGS sequence"/>
</dbReference>
<evidence type="ECO:0000313" key="2">
    <source>
        <dbReference type="EMBL" id="RAI39376.1"/>
    </source>
</evidence>
<dbReference type="RefSeq" id="WP_111421897.1">
    <property type="nucleotide sequence ID" value="NZ_NPEX01000293.1"/>
</dbReference>
<dbReference type="SMART" id="SM00953">
    <property type="entry name" value="RES"/>
    <property type="match status" value="1"/>
</dbReference>
<gene>
    <name evidence="2" type="ORF">CH341_25980</name>
</gene>
<evidence type="ECO:0000259" key="1">
    <source>
        <dbReference type="SMART" id="SM00953"/>
    </source>
</evidence>
<keyword evidence="3" id="KW-1185">Reference proteome</keyword>
<comment type="caution">
    <text evidence="2">The sequence shown here is derived from an EMBL/GenBank/DDBJ whole genome shotgun (WGS) entry which is preliminary data.</text>
</comment>
<organism evidence="2 3">
    <name type="scientific">Rhodoplanes roseus</name>
    <dbReference type="NCBI Taxonomy" id="29409"/>
    <lineage>
        <taxon>Bacteria</taxon>
        <taxon>Pseudomonadati</taxon>
        <taxon>Pseudomonadota</taxon>
        <taxon>Alphaproteobacteria</taxon>
        <taxon>Hyphomicrobiales</taxon>
        <taxon>Nitrobacteraceae</taxon>
        <taxon>Rhodoplanes</taxon>
    </lineage>
</organism>
<evidence type="ECO:0000313" key="3">
    <source>
        <dbReference type="Proteomes" id="UP000249130"/>
    </source>
</evidence>
<dbReference type="InterPro" id="IPR014914">
    <property type="entry name" value="RES_dom"/>
</dbReference>
<feature type="domain" description="RES" evidence="1">
    <location>
        <begin position="14"/>
        <end position="142"/>
    </location>
</feature>